<evidence type="ECO:0000259" key="12">
    <source>
        <dbReference type="Pfam" id="PF01977"/>
    </source>
</evidence>
<dbReference type="OrthoDB" id="9809841at2"/>
<dbReference type="FunFam" id="3.40.1670.10:FF:000001">
    <property type="entry name" value="3-octaprenyl-4-hydroxybenzoate carboxy-lyase"/>
    <property type="match status" value="1"/>
</dbReference>
<keyword evidence="2 11" id="KW-1003">Cell membrane</keyword>
<dbReference type="NCBIfam" id="TIGR00148">
    <property type="entry name" value="UbiD family decarboxylase"/>
    <property type="match status" value="1"/>
</dbReference>
<comment type="cofactor">
    <cofactor evidence="11">
        <name>prenylated FMN</name>
        <dbReference type="ChEBI" id="CHEBI:87746"/>
    </cofactor>
    <text evidence="11">Binds 1 prenylated FMN per subunit.</text>
</comment>
<feature type="binding site" evidence="11">
    <location>
        <begin position="194"/>
        <end position="195"/>
    </location>
    <ligand>
        <name>prenylated FMN</name>
        <dbReference type="ChEBI" id="CHEBI:87746"/>
    </ligand>
</feature>
<dbReference type="EMBL" id="FNOY01000020">
    <property type="protein sequence ID" value="SDY15506.1"/>
    <property type="molecule type" value="Genomic_DNA"/>
</dbReference>
<protein>
    <recommendedName>
        <fullName evidence="11">3-octaprenyl-4-hydroxybenzoate carboxy-lyase</fullName>
        <ecNumber evidence="11">4.1.1.98</ecNumber>
    </recommendedName>
    <alternativeName>
        <fullName evidence="11">Polyprenyl p-hydroxybenzoate decarboxylase</fullName>
    </alternativeName>
</protein>
<proteinExistence type="inferred from homology"/>
<evidence type="ECO:0000256" key="1">
    <source>
        <dbReference type="ARBA" id="ARBA00010021"/>
    </source>
</evidence>
<dbReference type="SUPFAM" id="SSF50475">
    <property type="entry name" value="FMN-binding split barrel"/>
    <property type="match status" value="1"/>
</dbReference>
<dbReference type="Pfam" id="PF01977">
    <property type="entry name" value="UbiD"/>
    <property type="match status" value="1"/>
</dbReference>
<dbReference type="HAMAP" id="MF_01636">
    <property type="entry name" value="UbiD"/>
    <property type="match status" value="1"/>
</dbReference>
<evidence type="ECO:0000259" key="13">
    <source>
        <dbReference type="Pfam" id="PF20695"/>
    </source>
</evidence>
<keyword evidence="16" id="KW-1185">Reference proteome</keyword>
<dbReference type="GO" id="GO:0006744">
    <property type="term" value="P:ubiquinone biosynthetic process"/>
    <property type="evidence" value="ECO:0007669"/>
    <property type="project" value="UniProtKB-UniRule"/>
</dbReference>
<comment type="subunit">
    <text evidence="11">Homohexamer.</text>
</comment>
<dbReference type="Gene3D" id="1.20.5.570">
    <property type="entry name" value="Single helix bin"/>
    <property type="match status" value="1"/>
</dbReference>
<keyword evidence="9 11" id="KW-0464">Manganese</keyword>
<dbReference type="Pfam" id="PF20695">
    <property type="entry name" value="UbiD_N"/>
    <property type="match status" value="1"/>
</dbReference>
<dbReference type="SUPFAM" id="SSF143968">
    <property type="entry name" value="UbiD C-terminal domain-like"/>
    <property type="match status" value="1"/>
</dbReference>
<feature type="binding site" evidence="11">
    <location>
        <position position="238"/>
    </location>
    <ligand>
        <name>Mn(2+)</name>
        <dbReference type="ChEBI" id="CHEBI:29035"/>
    </ligand>
</feature>
<dbReference type="InterPro" id="IPR048304">
    <property type="entry name" value="UbiD_Rift_dom"/>
</dbReference>
<feature type="domain" description="3-octaprenyl-4-hydroxybenzoate carboxy-lyase-like Rift-related" evidence="12">
    <location>
        <begin position="121"/>
        <end position="322"/>
    </location>
</feature>
<dbReference type="PANTHER" id="PTHR30108:SF17">
    <property type="entry name" value="FERULIC ACID DECARBOXYLASE 1"/>
    <property type="match status" value="1"/>
</dbReference>
<dbReference type="NCBIfam" id="NF008175">
    <property type="entry name" value="PRK10922.1"/>
    <property type="match status" value="1"/>
</dbReference>
<dbReference type="PANTHER" id="PTHR30108">
    <property type="entry name" value="3-OCTAPRENYL-4-HYDROXYBENZOATE CARBOXY-LYASE-RELATED"/>
    <property type="match status" value="1"/>
</dbReference>
<keyword evidence="8 11" id="KW-0472">Membrane</keyword>
<comment type="subcellular location">
    <subcellularLocation>
        <location evidence="11">Cell membrane</location>
        <topology evidence="11">Peripheral membrane protein</topology>
    </subcellularLocation>
</comment>
<keyword evidence="10 11" id="KW-0456">Lyase</keyword>
<dbReference type="GO" id="GO:0005829">
    <property type="term" value="C:cytosol"/>
    <property type="evidence" value="ECO:0007669"/>
    <property type="project" value="TreeGrafter"/>
</dbReference>
<organism evidence="15 16">
    <name type="scientific">Nitrosomonas halophila</name>
    <dbReference type="NCBI Taxonomy" id="44576"/>
    <lineage>
        <taxon>Bacteria</taxon>
        <taxon>Pseudomonadati</taxon>
        <taxon>Pseudomonadota</taxon>
        <taxon>Betaproteobacteria</taxon>
        <taxon>Nitrosomonadales</taxon>
        <taxon>Nitrosomonadaceae</taxon>
        <taxon>Nitrosomonas</taxon>
    </lineage>
</organism>
<comment type="function">
    <text evidence="11">Catalyzes the decarboxylation of 3-octaprenyl-4-hydroxy benzoate to 2-octaprenylphenol, an intermediate step in ubiquinone biosynthesis.</text>
</comment>
<comment type="cofactor">
    <cofactor evidence="11">
        <name>Mn(2+)</name>
        <dbReference type="ChEBI" id="CHEBI:29035"/>
    </cofactor>
</comment>
<dbReference type="RefSeq" id="WP_090413519.1">
    <property type="nucleotide sequence ID" value="NZ_FNOY01000020.1"/>
</dbReference>
<evidence type="ECO:0000259" key="14">
    <source>
        <dbReference type="Pfam" id="PF20696"/>
    </source>
</evidence>
<sequence length="487" mass="54875">MKYKDLRDFLAQLEQRGELKRVKTEIDPRLEMTEICDRLLKQAGPAVLFEQPTQHTIPVLGNLFGTPERVALGMGQTSVAALREVGKLLAYLKEPDPPKGLRDAWDKLPVLKQVLNMAPKQVSHAPCQEVVWEGEAVDLSRLPIQTCWPDDAGPLITWGLTVTRGPHKARQNLGIYRQQVIAPNKVIMRWLAHRGGALDFRDFCMVHPGKPYPVAVALGADPATILGAVTPVPDSLSEYQFAGLLRGARTEVTQCLTHDLQVPASAEIVLEGYIHPEETAVEGPFGDHTGYYNEQETFPVFTVERMTMRRDPIYHSTYTGKPPDEPAILGVALNEVFVPLLQRQFTEIVDFYLPPEGCSYRLAVVSMKKQYAGHAKRVMFGVWSFLRQFMYTKFIIVTDDDIDIRDWKEVIWAITTRVDPARDTLIVENTPIDYLDFASPVSGLGGKMGLDATNKWPGETAREWGRTIEMDAQVKARIDRIWQQLPF</sequence>
<evidence type="ECO:0000256" key="6">
    <source>
        <dbReference type="ARBA" id="ARBA00022723"/>
    </source>
</evidence>
<keyword evidence="4 11" id="KW-0288">FMN</keyword>
<comment type="similarity">
    <text evidence="1 11">Belongs to the UbiD family.</text>
</comment>
<dbReference type="InterPro" id="IPR049383">
    <property type="entry name" value="UbiD-like_N"/>
</dbReference>
<keyword evidence="5 11" id="KW-0831">Ubiquinone biosynthesis</keyword>
<feature type="binding site" evidence="11">
    <location>
        <begin position="189"/>
        <end position="191"/>
    </location>
    <ligand>
        <name>prenylated FMN</name>
        <dbReference type="ChEBI" id="CHEBI:87746"/>
    </ligand>
</feature>
<keyword evidence="6 11" id="KW-0479">Metal-binding</keyword>
<dbReference type="AlphaFoldDB" id="A0A1H3HIY2"/>
<dbReference type="UniPathway" id="UPA00232"/>
<dbReference type="GO" id="GO:0046872">
    <property type="term" value="F:metal ion binding"/>
    <property type="evidence" value="ECO:0007669"/>
    <property type="project" value="UniProtKB-KW"/>
</dbReference>
<dbReference type="InterPro" id="IPR002830">
    <property type="entry name" value="UbiD"/>
</dbReference>
<dbReference type="Proteomes" id="UP000198640">
    <property type="component" value="Unassembled WGS sequence"/>
</dbReference>
<evidence type="ECO:0000256" key="4">
    <source>
        <dbReference type="ARBA" id="ARBA00022643"/>
    </source>
</evidence>
<keyword evidence="7 11" id="KW-0210">Decarboxylase</keyword>
<dbReference type="InterPro" id="IPR049381">
    <property type="entry name" value="UbiD-like_C"/>
</dbReference>
<evidence type="ECO:0000256" key="9">
    <source>
        <dbReference type="ARBA" id="ARBA00023211"/>
    </source>
</evidence>
<dbReference type="GO" id="GO:0005886">
    <property type="term" value="C:plasma membrane"/>
    <property type="evidence" value="ECO:0007669"/>
    <property type="project" value="UniProtKB-SubCell"/>
</dbReference>
<evidence type="ECO:0000313" key="15">
    <source>
        <dbReference type="EMBL" id="SDY15506.1"/>
    </source>
</evidence>
<evidence type="ECO:0000256" key="10">
    <source>
        <dbReference type="ARBA" id="ARBA00023239"/>
    </source>
</evidence>
<evidence type="ECO:0000256" key="2">
    <source>
        <dbReference type="ARBA" id="ARBA00022475"/>
    </source>
</evidence>
<dbReference type="Pfam" id="PF20696">
    <property type="entry name" value="UbiD_C"/>
    <property type="match status" value="1"/>
</dbReference>
<evidence type="ECO:0000256" key="7">
    <source>
        <dbReference type="ARBA" id="ARBA00022793"/>
    </source>
</evidence>
<dbReference type="Gene3D" id="3.40.1670.10">
    <property type="entry name" value="UbiD C-terminal domain-like"/>
    <property type="match status" value="1"/>
</dbReference>
<evidence type="ECO:0000256" key="3">
    <source>
        <dbReference type="ARBA" id="ARBA00022630"/>
    </source>
</evidence>
<dbReference type="InterPro" id="IPR023677">
    <property type="entry name" value="UbiD_bacteria"/>
</dbReference>
<feature type="binding site" evidence="11">
    <location>
        <begin position="175"/>
        <end position="177"/>
    </location>
    <ligand>
        <name>prenylated FMN</name>
        <dbReference type="ChEBI" id="CHEBI:87746"/>
    </ligand>
</feature>
<accession>A0A1H3HIY2</accession>
<evidence type="ECO:0000256" key="8">
    <source>
        <dbReference type="ARBA" id="ARBA00023136"/>
    </source>
</evidence>
<dbReference type="GO" id="GO:0008694">
    <property type="term" value="F:4-hydroxy-3-polyprenylbenzoate decarboxylase activity"/>
    <property type="evidence" value="ECO:0007669"/>
    <property type="project" value="UniProtKB-UniRule"/>
</dbReference>
<feature type="domain" description="3-octaprenyl-4-hydroxybenzoate carboxy-lyase-like N-terminal" evidence="13">
    <location>
        <begin position="10"/>
        <end position="89"/>
    </location>
</feature>
<feature type="binding site" evidence="11">
    <location>
        <position position="172"/>
    </location>
    <ligand>
        <name>Mn(2+)</name>
        <dbReference type="ChEBI" id="CHEBI:29035"/>
    </ligand>
</feature>
<dbReference type="STRING" id="44576.SAMN05421881_102024"/>
<feature type="active site" description="Proton donor" evidence="11">
    <location>
        <position position="287"/>
    </location>
</feature>
<dbReference type="EC" id="4.1.1.98" evidence="11"/>
<gene>
    <name evidence="11" type="primary">ubiD</name>
    <name evidence="15" type="ORF">SAMN05421881_102024</name>
</gene>
<evidence type="ECO:0000256" key="5">
    <source>
        <dbReference type="ARBA" id="ARBA00022688"/>
    </source>
</evidence>
<keyword evidence="3 11" id="KW-0285">Flavoprotein</keyword>
<comment type="pathway">
    <text evidence="11">Cofactor biosynthesis; ubiquinone biosynthesis.</text>
</comment>
<reference evidence="15 16" key="1">
    <citation type="submission" date="2016-10" db="EMBL/GenBank/DDBJ databases">
        <authorList>
            <person name="de Groot N.N."/>
        </authorList>
    </citation>
    <scope>NUCLEOTIDE SEQUENCE [LARGE SCALE GENOMIC DNA]</scope>
    <source>
        <strain evidence="15 16">Nm1</strain>
    </source>
</reference>
<comment type="catalytic activity">
    <reaction evidence="11">
        <text>a 4-hydroxy-3-(all-trans-polyprenyl)benzoate + H(+) = a 2-(all-trans-polyprenyl)phenol + CO2</text>
        <dbReference type="Rhea" id="RHEA:41680"/>
        <dbReference type="Rhea" id="RHEA-COMP:9514"/>
        <dbReference type="Rhea" id="RHEA-COMP:9516"/>
        <dbReference type="ChEBI" id="CHEBI:1269"/>
        <dbReference type="ChEBI" id="CHEBI:15378"/>
        <dbReference type="ChEBI" id="CHEBI:16526"/>
        <dbReference type="ChEBI" id="CHEBI:78396"/>
        <dbReference type="EC" id="4.1.1.98"/>
    </reaction>
</comment>
<feature type="domain" description="3-octaprenyl-4-hydroxybenzoate carboxy-lyase-like C-terminal" evidence="14">
    <location>
        <begin position="328"/>
        <end position="452"/>
    </location>
</feature>
<evidence type="ECO:0000313" key="16">
    <source>
        <dbReference type="Proteomes" id="UP000198640"/>
    </source>
</evidence>
<evidence type="ECO:0000256" key="11">
    <source>
        <dbReference type="HAMAP-Rule" id="MF_01636"/>
    </source>
</evidence>
<name>A0A1H3HIY2_9PROT</name>